<name>A0ACC8EPY0_9PEZI</name>
<organism evidence="1 2">
    <name type="scientific">Cenococcum geophilum 1.58</name>
    <dbReference type="NCBI Taxonomy" id="794803"/>
    <lineage>
        <taxon>Eukaryota</taxon>
        <taxon>Fungi</taxon>
        <taxon>Dikarya</taxon>
        <taxon>Ascomycota</taxon>
        <taxon>Pezizomycotina</taxon>
        <taxon>Dothideomycetes</taxon>
        <taxon>Pleosporomycetidae</taxon>
        <taxon>Gloniales</taxon>
        <taxon>Gloniaceae</taxon>
        <taxon>Cenococcum</taxon>
    </lineage>
</organism>
<dbReference type="Proteomes" id="UP000250078">
    <property type="component" value="Unassembled WGS sequence"/>
</dbReference>
<evidence type="ECO:0000313" key="2">
    <source>
        <dbReference type="Proteomes" id="UP000250078"/>
    </source>
</evidence>
<reference evidence="1 2" key="1">
    <citation type="journal article" date="2016" name="Nat. Commun.">
        <title>Ectomycorrhizal ecology is imprinted in the genome of the dominant symbiotic fungus Cenococcum geophilum.</title>
        <authorList>
            <consortium name="DOE Joint Genome Institute"/>
            <person name="Peter M."/>
            <person name="Kohler A."/>
            <person name="Ohm R.A."/>
            <person name="Kuo A."/>
            <person name="Krutzmann J."/>
            <person name="Morin E."/>
            <person name="Arend M."/>
            <person name="Barry K.W."/>
            <person name="Binder M."/>
            <person name="Choi C."/>
            <person name="Clum A."/>
            <person name="Copeland A."/>
            <person name="Grisel N."/>
            <person name="Haridas S."/>
            <person name="Kipfer T."/>
            <person name="LaButti K."/>
            <person name="Lindquist E."/>
            <person name="Lipzen A."/>
            <person name="Maire R."/>
            <person name="Meier B."/>
            <person name="Mihaltcheva S."/>
            <person name="Molinier V."/>
            <person name="Murat C."/>
            <person name="Poggeler S."/>
            <person name="Quandt C.A."/>
            <person name="Sperisen C."/>
            <person name="Tritt A."/>
            <person name="Tisserant E."/>
            <person name="Crous P.W."/>
            <person name="Henrissat B."/>
            <person name="Nehls U."/>
            <person name="Egli S."/>
            <person name="Spatafora J.W."/>
            <person name="Grigoriev I.V."/>
            <person name="Martin F.M."/>
        </authorList>
    </citation>
    <scope>NUCLEOTIDE SEQUENCE [LARGE SCALE GENOMIC DNA]</scope>
    <source>
        <strain evidence="1 2">1.58</strain>
    </source>
</reference>
<sequence>MFRRKVESLPKDPEFSTNLDDLGYFINDTGHIRKIENPDESFQFFITNNERFNEVHREAMHKCIRREVISRMAALGIPLFYLPRLTAVKPESSPHIPILATPADILKTRKRVIVLINDNTQDLGILAYRVLSKELGIDGGSVVNFTKEIIRRSIKPTNVLRPDSSGSSSSDDQSSITSPELHIEAKKNLARHEFEEEYKKRHYSKSTHDGEELTEETRKSIKIAKELAEIEDKNAPGLIILNPGQTYYSHRFNEAMTIVAWQAQPRKSLLHDPIKIDKDENTVERNRNSAEHVKFVFENVINNPKFVAPDAEIYVIAIESGVADVVKLLNEKWHRYNRAITAMALIQPFTTADEITNPGLASFLQHRGRSWVVSPGETPNIPIATPFSFRPVRSGGTEIDESPVEKNDEPSLSPKEKDNRVDWLEDMREENKHLDRPSLLSERAQWQVGMIKAKVKAVQGKDVEVVVDNIEHTMTVIEKVPASSCAVSSGSEEDFDRAQRSASPSPEIHQATSSTSKGKDKAKVIVSESKSPESLERTPTKSEGGAGIANSNPTPGEPDQSQPVLDRPSFAGAAESAGLHALNSREQLLCPTFSGGRAPFPECIFPNIYELVLDFFEEVARDPFNYSNPEFVVLDAARGDAAPTFPDDLEPLGEEIIGDEDPESAGAAEGKGKWKRIGTGPKIKFAGSMVDAELVKGAGLGKTTDEELKKLEDFLEGSDGEEERCGRKKKERGW</sequence>
<gene>
    <name evidence="1" type="ORF">K441DRAFT_325350</name>
</gene>
<protein>
    <submittedName>
        <fullName evidence="1">Uncharacterized protein</fullName>
    </submittedName>
</protein>
<keyword evidence="2" id="KW-1185">Reference proteome</keyword>
<accession>A0ACC8EPY0</accession>
<dbReference type="EMBL" id="KV748246">
    <property type="protein sequence ID" value="OCK88201.1"/>
    <property type="molecule type" value="Genomic_DNA"/>
</dbReference>
<evidence type="ECO:0000313" key="1">
    <source>
        <dbReference type="EMBL" id="OCK88201.1"/>
    </source>
</evidence>
<proteinExistence type="predicted"/>